<evidence type="ECO:0000256" key="2">
    <source>
        <dbReference type="SAM" id="SignalP"/>
    </source>
</evidence>
<name>A0ABS9MX50_9ACTN</name>
<keyword evidence="1" id="KW-0472">Membrane</keyword>
<keyword evidence="1" id="KW-1133">Transmembrane helix</keyword>
<protein>
    <submittedName>
        <fullName evidence="3">LPXTG cell wall anchor domain-containing protein</fullName>
    </submittedName>
</protein>
<gene>
    <name evidence="3" type="ORF">NIE79_006414</name>
</gene>
<keyword evidence="1" id="KW-0812">Transmembrane</keyword>
<accession>A0ABS9MX50</accession>
<comment type="caution">
    <text evidence="3">The sequence shown here is derived from an EMBL/GenBank/DDBJ whole genome shotgun (WGS) entry which is preliminary data.</text>
</comment>
<evidence type="ECO:0000256" key="1">
    <source>
        <dbReference type="SAM" id="Phobius"/>
    </source>
</evidence>
<evidence type="ECO:0000313" key="3">
    <source>
        <dbReference type="EMBL" id="MCG5442271.1"/>
    </source>
</evidence>
<evidence type="ECO:0000313" key="4">
    <source>
        <dbReference type="Proteomes" id="UP001201629"/>
    </source>
</evidence>
<keyword evidence="4" id="KW-1185">Reference proteome</keyword>
<feature type="transmembrane region" description="Helical" evidence="1">
    <location>
        <begin position="498"/>
        <end position="517"/>
    </location>
</feature>
<dbReference type="Proteomes" id="UP001201629">
    <property type="component" value="Unassembled WGS sequence"/>
</dbReference>
<dbReference type="RefSeq" id="WP_238677611.1">
    <property type="nucleotide sequence ID" value="NZ_JAKKFD010000008.1"/>
</dbReference>
<dbReference type="EMBL" id="JAKKFD010000008">
    <property type="protein sequence ID" value="MCG5442271.1"/>
    <property type="molecule type" value="Genomic_DNA"/>
</dbReference>
<feature type="signal peptide" evidence="2">
    <location>
        <begin position="1"/>
        <end position="29"/>
    </location>
</feature>
<organism evidence="3 4">
    <name type="scientific">Micromonospora trifolii</name>
    <dbReference type="NCBI Taxonomy" id="2911208"/>
    <lineage>
        <taxon>Bacteria</taxon>
        <taxon>Bacillati</taxon>
        <taxon>Actinomycetota</taxon>
        <taxon>Actinomycetes</taxon>
        <taxon>Micromonosporales</taxon>
        <taxon>Micromonosporaceae</taxon>
        <taxon>Micromonospora</taxon>
    </lineage>
</organism>
<keyword evidence="2" id="KW-0732">Signal</keyword>
<dbReference type="InterPro" id="IPR006311">
    <property type="entry name" value="TAT_signal"/>
</dbReference>
<proteinExistence type="predicted"/>
<dbReference type="NCBIfam" id="TIGR01167">
    <property type="entry name" value="LPXTG_anchor"/>
    <property type="match status" value="1"/>
</dbReference>
<feature type="chain" id="PRO_5046899578" evidence="2">
    <location>
        <begin position="30"/>
        <end position="526"/>
    </location>
</feature>
<reference evidence="3 4" key="1">
    <citation type="submission" date="2022-01" db="EMBL/GenBank/DDBJ databases">
        <authorList>
            <person name="Riesco R."/>
            <person name="Trujillo M.E."/>
        </authorList>
    </citation>
    <scope>NUCLEOTIDE SEQUENCE [LARGE SCALE GENOMIC DNA]</scope>
    <source>
        <strain evidence="3 4">NIE79</strain>
    </source>
</reference>
<sequence>MLTHSTRRWLAGLGVAGAFVAASASPAVAAPAAEFDLYFEDVTVAADSAGVVRSPSVYSSESAVLNEVSVRYDYSSLAGKVTLAGESGNDCTADGEGVLLCRENGPVTVDGLYGGFFGEVVIAPTDKAAKGDTGELKISLKVAGKEASSYASQIRVGEGVDLQGGPDSTVTAAPGGKFQAPVTVFNAGTTEVDGVVAMFDTDYGIRTKERFDNCLYADDFLFACEFDEKIPASGGATATFNYELATDTYAPGREYSYAWFMTPADFEDLLGIRKEAGAEEARRGTGKTLSLKAVSAARAARAVQTDTDPSNNFSELKVEVTGKNGADLEAVGATLNGKKGAELTAALGFRNNGPATLDYLRSDSNVTYVDVTVPTGTTAVEVPVDCAPRTGSDVEWPEAGTPGASEYRCYPGPFAAAGETLTGEFTFRIDKVVANATGTIKVNVPCECDGGFYEDLKPANDVAKILVNAASGAGGGTGGGDGDGDGGSLPITGQSTGLIAGLGALLLAAGAGGYLVAKRRRTRFVA</sequence>
<dbReference type="PROSITE" id="PS51318">
    <property type="entry name" value="TAT"/>
    <property type="match status" value="1"/>
</dbReference>